<evidence type="ECO:0000256" key="1">
    <source>
        <dbReference type="ARBA" id="ARBA00006174"/>
    </source>
</evidence>
<evidence type="ECO:0000259" key="2">
    <source>
        <dbReference type="Pfam" id="PF03972"/>
    </source>
</evidence>
<dbReference type="InterPro" id="IPR042188">
    <property type="entry name" value="MmgE/PrpD_sf_2"/>
</dbReference>
<reference evidence="4 5" key="1">
    <citation type="journal article" date="2014" name="Int. J. Syst. Evol. Microbiol.">
        <title>Complete genome sequence of Corynebacterium casei LMG S-19264T (=DSM 44701T), isolated from a smear-ripened cheese.</title>
        <authorList>
            <consortium name="US DOE Joint Genome Institute (JGI-PGF)"/>
            <person name="Walter F."/>
            <person name="Albersmeier A."/>
            <person name="Kalinowski J."/>
            <person name="Ruckert C."/>
        </authorList>
    </citation>
    <scope>NUCLEOTIDE SEQUENCE [LARGE SCALE GENOMIC DNA]</scope>
    <source>
        <strain evidence="4 5">CGMCC 1.16330</strain>
    </source>
</reference>
<sequence>MDAIAQGTGAAEAAPARRIAEFAAGLDYDAIPEPVRARARIQILDGLGVGLAANAYPFAGRAVAGLVALAGTEGGDCTVIGRAERLPVRDAALANGILVHGLDFDDTHLASIVHATAACLPCALSLGEALDAHGRDLLVAYAAGMEVAIRIGAAAKGGFHHAGFHATGIVSHFSSAVVAGKLLGLTAERIAAAQGIVSSTAGGLQVFLEDGAWTKRFHPGWGAVAGITAARLAQHGFVGPARPYEGRFGLFETHLQAHAGEAEVARLTEGLGTRWLLAESAIKPYPVCHFVHGAADAAIALHAEIPDPAAIAAVRVLIPGPTLPIVAEPAAEKARPGTDYAAKFSAPFVIATCLLRGRFGLQELAPEALRDPRILALCARTRCEADPDTAFPAYFSGGVEVELADGRRLRRHVRVNSGAGERALDEAAASAKFLAAAGMAFDAARAERARQAILAIDRAPVRETARALAAR</sequence>
<comment type="caution">
    <text evidence="4">The sequence shown here is derived from an EMBL/GenBank/DDBJ whole genome shotgun (WGS) entry which is preliminary data.</text>
</comment>
<dbReference type="SUPFAM" id="SSF103378">
    <property type="entry name" value="2-methylcitrate dehydratase PrpD"/>
    <property type="match status" value="1"/>
</dbReference>
<dbReference type="PANTHER" id="PTHR16943">
    <property type="entry name" value="2-METHYLCITRATE DEHYDRATASE-RELATED"/>
    <property type="match status" value="1"/>
</dbReference>
<keyword evidence="5" id="KW-1185">Reference proteome</keyword>
<proteinExistence type="inferred from homology"/>
<dbReference type="InterPro" id="IPR045337">
    <property type="entry name" value="MmgE_PrpD_C"/>
</dbReference>
<gene>
    <name evidence="4" type="ORF">GCM10010964_15780</name>
</gene>
<dbReference type="Pfam" id="PF03972">
    <property type="entry name" value="MmgE_PrpD_N"/>
    <property type="match status" value="1"/>
</dbReference>
<evidence type="ECO:0000259" key="3">
    <source>
        <dbReference type="Pfam" id="PF19305"/>
    </source>
</evidence>
<dbReference type="RefSeq" id="WP_188899480.1">
    <property type="nucleotide sequence ID" value="NZ_BMKS01000004.1"/>
</dbReference>
<dbReference type="Pfam" id="PF19305">
    <property type="entry name" value="MmgE_PrpD_C"/>
    <property type="match status" value="1"/>
</dbReference>
<feature type="domain" description="MmgE/PrpD N-terminal" evidence="2">
    <location>
        <begin position="17"/>
        <end position="256"/>
    </location>
</feature>
<dbReference type="AlphaFoldDB" id="A0A8J2ZAM9"/>
<dbReference type="PANTHER" id="PTHR16943:SF8">
    <property type="entry name" value="2-METHYLCITRATE DEHYDRATASE"/>
    <property type="match status" value="1"/>
</dbReference>
<feature type="domain" description="MmgE/PrpD C-terminal" evidence="3">
    <location>
        <begin position="285"/>
        <end position="456"/>
    </location>
</feature>
<dbReference type="Proteomes" id="UP000597507">
    <property type="component" value="Unassembled WGS sequence"/>
</dbReference>
<dbReference type="Gene3D" id="3.30.1330.120">
    <property type="entry name" value="2-methylcitrate dehydratase PrpD"/>
    <property type="match status" value="1"/>
</dbReference>
<dbReference type="InterPro" id="IPR036148">
    <property type="entry name" value="MmgE/PrpD_sf"/>
</dbReference>
<dbReference type="InterPro" id="IPR045336">
    <property type="entry name" value="MmgE_PrpD_N"/>
</dbReference>
<dbReference type="EMBL" id="BMKS01000004">
    <property type="protein sequence ID" value="GGG28704.1"/>
    <property type="molecule type" value="Genomic_DNA"/>
</dbReference>
<accession>A0A8J2ZAM9</accession>
<evidence type="ECO:0008006" key="6">
    <source>
        <dbReference type="Google" id="ProtNLM"/>
    </source>
</evidence>
<dbReference type="GO" id="GO:0016829">
    <property type="term" value="F:lyase activity"/>
    <property type="evidence" value="ECO:0007669"/>
    <property type="project" value="InterPro"/>
</dbReference>
<name>A0A8J2ZAM9_9PROT</name>
<dbReference type="InterPro" id="IPR042183">
    <property type="entry name" value="MmgE/PrpD_sf_1"/>
</dbReference>
<evidence type="ECO:0000313" key="5">
    <source>
        <dbReference type="Proteomes" id="UP000597507"/>
    </source>
</evidence>
<dbReference type="InterPro" id="IPR005656">
    <property type="entry name" value="MmgE_PrpD"/>
</dbReference>
<protein>
    <recommendedName>
        <fullName evidence="6">MmgE/PrpD family protein</fullName>
    </recommendedName>
</protein>
<comment type="similarity">
    <text evidence="1">Belongs to the PrpD family.</text>
</comment>
<dbReference type="Gene3D" id="1.10.4100.10">
    <property type="entry name" value="2-methylcitrate dehydratase PrpD"/>
    <property type="match status" value="1"/>
</dbReference>
<evidence type="ECO:0000313" key="4">
    <source>
        <dbReference type="EMBL" id="GGG28704.1"/>
    </source>
</evidence>
<organism evidence="4 5">
    <name type="scientific">Caldovatus sediminis</name>
    <dbReference type="NCBI Taxonomy" id="2041189"/>
    <lineage>
        <taxon>Bacteria</taxon>
        <taxon>Pseudomonadati</taxon>
        <taxon>Pseudomonadota</taxon>
        <taxon>Alphaproteobacteria</taxon>
        <taxon>Acetobacterales</taxon>
        <taxon>Roseomonadaceae</taxon>
        <taxon>Caldovatus</taxon>
    </lineage>
</organism>